<comment type="caution">
    <text evidence="7">The sequence shown here is derived from an EMBL/GenBank/DDBJ whole genome shotgun (WGS) entry which is preliminary data.</text>
</comment>
<evidence type="ECO:0000256" key="1">
    <source>
        <dbReference type="ARBA" id="ARBA00004141"/>
    </source>
</evidence>
<gene>
    <name evidence="7" type="ORF">TWF696_002363</name>
</gene>
<evidence type="ECO:0000256" key="5">
    <source>
        <dbReference type="ARBA" id="ARBA00023136"/>
    </source>
</evidence>
<comment type="subcellular location">
    <subcellularLocation>
        <location evidence="1">Membrane</location>
        <topology evidence="1">Multi-pass membrane protein</topology>
    </subcellularLocation>
</comment>
<organism evidence="7 8">
    <name type="scientific">Orbilia brochopaga</name>
    <dbReference type="NCBI Taxonomy" id="3140254"/>
    <lineage>
        <taxon>Eukaryota</taxon>
        <taxon>Fungi</taxon>
        <taxon>Dikarya</taxon>
        <taxon>Ascomycota</taxon>
        <taxon>Pezizomycotina</taxon>
        <taxon>Orbiliomycetes</taxon>
        <taxon>Orbiliales</taxon>
        <taxon>Orbiliaceae</taxon>
        <taxon>Orbilia</taxon>
    </lineage>
</organism>
<comment type="similarity">
    <text evidence="2 6">Belongs to the peroxisomal membrane protein PXMP2/4 family.</text>
</comment>
<dbReference type="GO" id="GO:0005739">
    <property type="term" value="C:mitochondrion"/>
    <property type="evidence" value="ECO:0007669"/>
    <property type="project" value="TreeGrafter"/>
</dbReference>
<name>A0AAV9U480_9PEZI</name>
<dbReference type="Pfam" id="PF04117">
    <property type="entry name" value="Mpv17_PMP22"/>
    <property type="match status" value="1"/>
</dbReference>
<reference evidence="7 8" key="1">
    <citation type="submission" date="2019-10" db="EMBL/GenBank/DDBJ databases">
        <authorList>
            <person name="Palmer J.M."/>
        </authorList>
    </citation>
    <scope>NUCLEOTIDE SEQUENCE [LARGE SCALE GENOMIC DNA]</scope>
    <source>
        <strain evidence="7 8">TWF696</strain>
    </source>
</reference>
<keyword evidence="4 6" id="KW-1133">Transmembrane helix</keyword>
<dbReference type="PANTHER" id="PTHR11266:SF50">
    <property type="entry name" value="VACUOLAR MEMBRANE PROTEIN YOR292C"/>
    <property type="match status" value="1"/>
</dbReference>
<evidence type="ECO:0000256" key="4">
    <source>
        <dbReference type="ARBA" id="ARBA00022989"/>
    </source>
</evidence>
<evidence type="ECO:0000313" key="7">
    <source>
        <dbReference type="EMBL" id="KAK6335595.1"/>
    </source>
</evidence>
<dbReference type="InterPro" id="IPR007248">
    <property type="entry name" value="Mpv17_PMP22"/>
</dbReference>
<keyword evidence="8" id="KW-1185">Reference proteome</keyword>
<sequence length="280" mass="31665">MASFYSLKMPTPTIVIKARRTMRHLQSVYLWDRIPVIPLIVFAIQTIIMARFIAVFNESFEKRPILTMMLSNAVLNSIADTVAQTITIIRERALRRPSGPRLPQDRIAIEIGELDNKVPDAIHKGELIPPSDFLPPPFEFDRLARFAFWGFVMAPAQFTWFKFLGKTFPIPPHSAAMVPALKRVACDQLIFAPVGLAGFFTFMTVAEGGGAEQVKNKFGNVYMSALRSNYMLWPAVQIINFRLMPLQFQLPFASSIGILWTTYLSLTNSAAEAQEEEYFP</sequence>
<accession>A0AAV9U480</accession>
<protein>
    <submittedName>
        <fullName evidence="7">Uncharacterized protein</fullName>
    </submittedName>
</protein>
<dbReference type="PANTHER" id="PTHR11266">
    <property type="entry name" value="PEROXISOMAL MEMBRANE PROTEIN 2, PXMP2 MPV17"/>
    <property type="match status" value="1"/>
</dbReference>
<dbReference type="Proteomes" id="UP001375240">
    <property type="component" value="Unassembled WGS sequence"/>
</dbReference>
<proteinExistence type="inferred from homology"/>
<keyword evidence="3 6" id="KW-0812">Transmembrane</keyword>
<dbReference type="GO" id="GO:0016020">
    <property type="term" value="C:membrane"/>
    <property type="evidence" value="ECO:0007669"/>
    <property type="project" value="UniProtKB-SubCell"/>
</dbReference>
<feature type="transmembrane region" description="Helical" evidence="6">
    <location>
        <begin position="36"/>
        <end position="56"/>
    </location>
</feature>
<evidence type="ECO:0000313" key="8">
    <source>
        <dbReference type="Proteomes" id="UP001375240"/>
    </source>
</evidence>
<evidence type="ECO:0000256" key="2">
    <source>
        <dbReference type="ARBA" id="ARBA00006824"/>
    </source>
</evidence>
<comment type="caution">
    <text evidence="6">Lacks conserved residue(s) required for the propagation of feature annotation.</text>
</comment>
<keyword evidence="5 6" id="KW-0472">Membrane</keyword>
<dbReference type="AlphaFoldDB" id="A0AAV9U480"/>
<dbReference type="EMBL" id="JAVHNQ010000012">
    <property type="protein sequence ID" value="KAK6335595.1"/>
    <property type="molecule type" value="Genomic_DNA"/>
</dbReference>
<evidence type="ECO:0000256" key="3">
    <source>
        <dbReference type="ARBA" id="ARBA00022692"/>
    </source>
</evidence>
<evidence type="ECO:0000256" key="6">
    <source>
        <dbReference type="RuleBase" id="RU363053"/>
    </source>
</evidence>